<protein>
    <recommendedName>
        <fullName evidence="8">3-demethoxyubiquinol 3-hydroxylase</fullName>
        <shortName evidence="8">DMQ hydroxylase</shortName>
        <ecNumber evidence="8">1.14.99.60</ecNumber>
    </recommendedName>
    <alternativeName>
        <fullName evidence="8">2-nonaprenyl-3-methyl-6-methoxy-1,4-benzoquinol hydroxylase</fullName>
    </alternativeName>
</protein>
<feature type="binding site" evidence="8">
    <location>
        <position position="56"/>
    </location>
    <ligand>
        <name>Fe cation</name>
        <dbReference type="ChEBI" id="CHEBI:24875"/>
        <label>1</label>
    </ligand>
</feature>
<keyword evidence="6 8" id="KW-0503">Monooxygenase</keyword>
<dbReference type="SUPFAM" id="SSF47240">
    <property type="entry name" value="Ferritin-like"/>
    <property type="match status" value="1"/>
</dbReference>
<keyword evidence="3 8" id="KW-0479">Metal-binding</keyword>
<dbReference type="HAMAP" id="MF_01658">
    <property type="entry name" value="COQ7"/>
    <property type="match status" value="1"/>
</dbReference>
<feature type="binding site" evidence="8">
    <location>
        <position position="56"/>
    </location>
    <ligand>
        <name>Fe cation</name>
        <dbReference type="ChEBI" id="CHEBI:24875"/>
        <label>2</label>
    </ligand>
</feature>
<dbReference type="Proteomes" id="UP000033358">
    <property type="component" value="Unassembled WGS sequence"/>
</dbReference>
<dbReference type="GO" id="GO:0006744">
    <property type="term" value="P:ubiquinone biosynthetic process"/>
    <property type="evidence" value="ECO:0007669"/>
    <property type="project" value="UniProtKB-UniRule"/>
</dbReference>
<dbReference type="PANTHER" id="PTHR11237:SF4">
    <property type="entry name" value="5-DEMETHOXYUBIQUINONE HYDROXYLASE, MITOCHONDRIAL"/>
    <property type="match status" value="1"/>
</dbReference>
<comment type="cofactor">
    <cofactor evidence="8">
        <name>Fe cation</name>
        <dbReference type="ChEBI" id="CHEBI:24875"/>
    </cofactor>
    <text evidence="8">Binds 2 iron ions per subunit.</text>
</comment>
<dbReference type="EC" id="1.14.99.60" evidence="8"/>
<dbReference type="PATRIC" id="fig|1607817.3.peg.130"/>
<evidence type="ECO:0000256" key="2">
    <source>
        <dbReference type="ARBA" id="ARBA00022688"/>
    </source>
</evidence>
<feature type="binding site" evidence="8">
    <location>
        <position position="59"/>
    </location>
    <ligand>
        <name>Fe cation</name>
        <dbReference type="ChEBI" id="CHEBI:24875"/>
        <label>1</label>
    </ligand>
</feature>
<keyword evidence="8" id="KW-1003">Cell membrane</keyword>
<dbReference type="InterPro" id="IPR009078">
    <property type="entry name" value="Ferritin-like_SF"/>
</dbReference>
<dbReference type="GO" id="GO:2000377">
    <property type="term" value="P:regulation of reactive oxygen species metabolic process"/>
    <property type="evidence" value="ECO:0007669"/>
    <property type="project" value="TreeGrafter"/>
</dbReference>
<feature type="binding site" evidence="8">
    <location>
        <position position="139"/>
    </location>
    <ligand>
        <name>Fe cation</name>
        <dbReference type="ChEBI" id="CHEBI:24875"/>
        <label>2</label>
    </ligand>
</feature>
<dbReference type="GO" id="GO:0046872">
    <property type="term" value="F:metal ion binding"/>
    <property type="evidence" value="ECO:0007669"/>
    <property type="project" value="UniProtKB-KW"/>
</dbReference>
<feature type="binding site" evidence="8">
    <location>
        <position position="26"/>
    </location>
    <ligand>
        <name>Fe cation</name>
        <dbReference type="ChEBI" id="CHEBI:24875"/>
        <label>1</label>
    </ligand>
</feature>
<dbReference type="EMBL" id="JYHA01000025">
    <property type="protein sequence ID" value="KKB96781.1"/>
    <property type="molecule type" value="Genomic_DNA"/>
</dbReference>
<dbReference type="GO" id="GO:0010468">
    <property type="term" value="P:regulation of gene expression"/>
    <property type="evidence" value="ECO:0007669"/>
    <property type="project" value="TreeGrafter"/>
</dbReference>
<feature type="binding site" evidence="8">
    <location>
        <position position="139"/>
    </location>
    <ligand>
        <name>Fe cation</name>
        <dbReference type="ChEBI" id="CHEBI:24875"/>
        <label>1</label>
    </ligand>
</feature>
<evidence type="ECO:0000313" key="10">
    <source>
        <dbReference type="Proteomes" id="UP000033358"/>
    </source>
</evidence>
<comment type="catalytic activity">
    <reaction evidence="8">
        <text>a 5-methoxy-2-methyl-3-(all-trans-polyprenyl)benzene-1,4-diol + AH2 + O2 = a 3-demethylubiquinol + A + H2O</text>
        <dbReference type="Rhea" id="RHEA:50908"/>
        <dbReference type="Rhea" id="RHEA-COMP:10859"/>
        <dbReference type="Rhea" id="RHEA-COMP:10914"/>
        <dbReference type="ChEBI" id="CHEBI:13193"/>
        <dbReference type="ChEBI" id="CHEBI:15377"/>
        <dbReference type="ChEBI" id="CHEBI:15379"/>
        <dbReference type="ChEBI" id="CHEBI:17499"/>
        <dbReference type="ChEBI" id="CHEBI:84167"/>
        <dbReference type="ChEBI" id="CHEBI:84422"/>
        <dbReference type="EC" id="1.14.99.60"/>
    </reaction>
</comment>
<feature type="binding site" evidence="8">
    <location>
        <position position="108"/>
    </location>
    <ligand>
        <name>Fe cation</name>
        <dbReference type="ChEBI" id="CHEBI:24875"/>
        <label>2</label>
    </ligand>
</feature>
<comment type="caution">
    <text evidence="9">The sequence shown here is derived from an EMBL/GenBank/DDBJ whole genome shotgun (WGS) entry which is preliminary data.</text>
</comment>
<dbReference type="CDD" id="cd01042">
    <property type="entry name" value="DMQH"/>
    <property type="match status" value="1"/>
</dbReference>
<evidence type="ECO:0000256" key="4">
    <source>
        <dbReference type="ARBA" id="ARBA00023002"/>
    </source>
</evidence>
<dbReference type="UniPathway" id="UPA00232"/>
<reference evidence="9 10" key="1">
    <citation type="submission" date="2015-02" db="EMBL/GenBank/DDBJ databases">
        <title>Single cell genomics of a rare environmental alphaproteobacterium provides unique insights into Rickettsiaceae evolution.</title>
        <authorList>
            <person name="Martijn J."/>
            <person name="Schulz F."/>
            <person name="Zaremba-Niedzwiedzka K."/>
            <person name="Viklund J."/>
            <person name="Stepanauskas R."/>
            <person name="Andersson S.G.E."/>
            <person name="Horn M."/>
            <person name="Guy L."/>
            <person name="Ettema T.J.G."/>
        </authorList>
    </citation>
    <scope>NUCLEOTIDE SEQUENCE [LARGE SCALE GENOMIC DNA]</scope>
    <source>
        <strain evidence="9 10">SCGC AAA041-L04</strain>
    </source>
</reference>
<keyword evidence="2 8" id="KW-0831">Ubiquinone biosynthesis</keyword>
<evidence type="ECO:0000256" key="5">
    <source>
        <dbReference type="ARBA" id="ARBA00023004"/>
    </source>
</evidence>
<sequence length="178" mass="20333">MQEKLPGSLSKNQLIDQILRVNYAGEYGAKRIYEGQLAVLKSGKASKIIEHMKEQEIVHMNYFQKEIINQHARPSILYPLWHVGGFALGAFSAILGEKYAFACTVAVEEVIADHYQEQLNKLDPESELSHKISKFRDEEIEHHDISIENKAKDAPFFRLFSNTIKIGCKIAITLAKRY</sequence>
<dbReference type="PANTHER" id="PTHR11237">
    <property type="entry name" value="COENZYME Q10 BIOSYNTHESIS PROTEIN 7"/>
    <property type="match status" value="1"/>
</dbReference>
<comment type="pathway">
    <text evidence="1 8">Cofactor biosynthesis; ubiquinone biosynthesis.</text>
</comment>
<comment type="subcellular location">
    <subcellularLocation>
        <location evidence="8">Cell membrane</location>
        <topology evidence="8">Peripheral membrane protein</topology>
    </subcellularLocation>
</comment>
<dbReference type="GO" id="GO:0008682">
    <property type="term" value="F:3-demethoxyubiquinol 3-hydroxylase activity"/>
    <property type="evidence" value="ECO:0007669"/>
    <property type="project" value="UniProtKB-EC"/>
</dbReference>
<name>A0A0F5MQ33_9RICK</name>
<organism evidence="9 10">
    <name type="scientific">Candidatus Arcanibacter lacustris</name>
    <dbReference type="NCBI Taxonomy" id="1607817"/>
    <lineage>
        <taxon>Bacteria</taxon>
        <taxon>Pseudomonadati</taxon>
        <taxon>Pseudomonadota</taxon>
        <taxon>Alphaproteobacteria</taxon>
        <taxon>Rickettsiales</taxon>
        <taxon>Candidatus Arcanibacter</taxon>
    </lineage>
</organism>
<keyword evidence="7 8" id="KW-0472">Membrane</keyword>
<dbReference type="GO" id="GO:0005886">
    <property type="term" value="C:plasma membrane"/>
    <property type="evidence" value="ECO:0007669"/>
    <property type="project" value="UniProtKB-SubCell"/>
</dbReference>
<feature type="binding site" evidence="8">
    <location>
        <position position="142"/>
    </location>
    <ligand>
        <name>Fe cation</name>
        <dbReference type="ChEBI" id="CHEBI:24875"/>
        <label>2</label>
    </ligand>
</feature>
<evidence type="ECO:0000256" key="6">
    <source>
        <dbReference type="ARBA" id="ARBA00023033"/>
    </source>
</evidence>
<gene>
    <name evidence="8 9" type="primary">coq7</name>
    <name evidence="9" type="ORF">SZ25_00130</name>
</gene>
<keyword evidence="5 8" id="KW-0408">Iron</keyword>
<evidence type="ECO:0000256" key="7">
    <source>
        <dbReference type="ARBA" id="ARBA00023136"/>
    </source>
</evidence>
<dbReference type="Pfam" id="PF03232">
    <property type="entry name" value="COQ7"/>
    <property type="match status" value="1"/>
</dbReference>
<keyword evidence="4 8" id="KW-0560">Oxidoreductase</keyword>
<comment type="similarity">
    <text evidence="8">Belongs to the COQ7 family.</text>
</comment>
<dbReference type="InterPro" id="IPR011566">
    <property type="entry name" value="Ubq_synth_Coq7"/>
</dbReference>
<evidence type="ECO:0000256" key="8">
    <source>
        <dbReference type="HAMAP-Rule" id="MF_01658"/>
    </source>
</evidence>
<dbReference type="AlphaFoldDB" id="A0A0F5MQ33"/>
<evidence type="ECO:0000313" key="9">
    <source>
        <dbReference type="EMBL" id="KKB96781.1"/>
    </source>
</evidence>
<proteinExistence type="inferred from homology"/>
<comment type="function">
    <text evidence="8">Catalyzes the hydroxylation of 2-nonaprenyl-3-methyl-6-methoxy-1,4-benzoquinol during ubiquinone biosynthesis.</text>
</comment>
<accession>A0A0F5MQ33</accession>
<keyword evidence="10" id="KW-1185">Reference proteome</keyword>
<evidence type="ECO:0000256" key="1">
    <source>
        <dbReference type="ARBA" id="ARBA00004749"/>
    </source>
</evidence>
<evidence type="ECO:0000256" key="3">
    <source>
        <dbReference type="ARBA" id="ARBA00022723"/>
    </source>
</evidence>